<dbReference type="OrthoDB" id="5342292at2759"/>
<dbReference type="Proteomes" id="UP000016923">
    <property type="component" value="Unassembled WGS sequence"/>
</dbReference>
<evidence type="ECO:0000259" key="8">
    <source>
        <dbReference type="Pfam" id="PF20684"/>
    </source>
</evidence>
<dbReference type="eggNOG" id="ENOG502SH77">
    <property type="taxonomic scope" value="Eukaryota"/>
</dbReference>
<dbReference type="PANTHER" id="PTHR33048">
    <property type="entry name" value="PTH11-LIKE INTEGRAL MEMBRANE PROTEIN (AFU_ORTHOLOGUE AFUA_5G11245)"/>
    <property type="match status" value="1"/>
</dbReference>
<evidence type="ECO:0000313" key="10">
    <source>
        <dbReference type="Proteomes" id="UP000016923"/>
    </source>
</evidence>
<dbReference type="InterPro" id="IPR049326">
    <property type="entry name" value="Rhodopsin_dom_fungi"/>
</dbReference>
<feature type="transmembrane region" description="Helical" evidence="7">
    <location>
        <begin position="265"/>
        <end position="284"/>
    </location>
</feature>
<evidence type="ECO:0000256" key="3">
    <source>
        <dbReference type="ARBA" id="ARBA00022989"/>
    </source>
</evidence>
<dbReference type="PANTHER" id="PTHR33048:SF124">
    <property type="entry name" value="INTEGRAL MEMBRANE PROTEIN"/>
    <property type="match status" value="1"/>
</dbReference>
<evidence type="ECO:0000313" key="9">
    <source>
        <dbReference type="EMBL" id="EPE08543.1"/>
    </source>
</evidence>
<gene>
    <name evidence="9" type="ORF">F503_04130</name>
</gene>
<dbReference type="InterPro" id="IPR052337">
    <property type="entry name" value="SAT4-like"/>
</dbReference>
<feature type="transmembrane region" description="Helical" evidence="7">
    <location>
        <begin position="68"/>
        <end position="90"/>
    </location>
</feature>
<keyword evidence="10" id="KW-1185">Reference proteome</keyword>
<dbReference type="VEuPathDB" id="FungiDB:F503_04130"/>
<keyword evidence="2 7" id="KW-0812">Transmembrane</keyword>
<evidence type="ECO:0000256" key="6">
    <source>
        <dbReference type="SAM" id="MobiDB-lite"/>
    </source>
</evidence>
<comment type="subcellular location">
    <subcellularLocation>
        <location evidence="1">Membrane</location>
        <topology evidence="1">Multi-pass membrane protein</topology>
    </subcellularLocation>
</comment>
<reference evidence="9 10" key="1">
    <citation type="journal article" date="2013" name="BMC Genomics">
        <title>The genome and transcriptome of the pine saprophyte Ophiostoma piceae, and a comparison with the bark beetle-associated pine pathogen Grosmannia clavigera.</title>
        <authorList>
            <person name="Haridas S."/>
            <person name="Wang Y."/>
            <person name="Lim L."/>
            <person name="Massoumi Alamouti S."/>
            <person name="Jackman S."/>
            <person name="Docking R."/>
            <person name="Robertson G."/>
            <person name="Birol I."/>
            <person name="Bohlmann J."/>
            <person name="Breuil C."/>
        </authorList>
    </citation>
    <scope>NUCLEOTIDE SEQUENCE [LARGE SCALE GENOMIC DNA]</scope>
    <source>
        <strain evidence="9 10">UAMH 11346</strain>
    </source>
</reference>
<feature type="transmembrane region" description="Helical" evidence="7">
    <location>
        <begin position="35"/>
        <end position="56"/>
    </location>
</feature>
<evidence type="ECO:0000256" key="5">
    <source>
        <dbReference type="ARBA" id="ARBA00038359"/>
    </source>
</evidence>
<feature type="transmembrane region" description="Helical" evidence="7">
    <location>
        <begin position="196"/>
        <end position="218"/>
    </location>
</feature>
<keyword evidence="3 7" id="KW-1133">Transmembrane helix</keyword>
<evidence type="ECO:0000256" key="2">
    <source>
        <dbReference type="ARBA" id="ARBA00022692"/>
    </source>
</evidence>
<feature type="compositionally biased region" description="Polar residues" evidence="6">
    <location>
        <begin position="373"/>
        <end position="382"/>
    </location>
</feature>
<keyword evidence="4 7" id="KW-0472">Membrane</keyword>
<name>S3CPP6_OPHP1</name>
<dbReference type="Pfam" id="PF20684">
    <property type="entry name" value="Fung_rhodopsin"/>
    <property type="match status" value="1"/>
</dbReference>
<organism evidence="9 10">
    <name type="scientific">Ophiostoma piceae (strain UAMH 11346)</name>
    <name type="common">Sap stain fungus</name>
    <dbReference type="NCBI Taxonomy" id="1262450"/>
    <lineage>
        <taxon>Eukaryota</taxon>
        <taxon>Fungi</taxon>
        <taxon>Dikarya</taxon>
        <taxon>Ascomycota</taxon>
        <taxon>Pezizomycotina</taxon>
        <taxon>Sordariomycetes</taxon>
        <taxon>Sordariomycetidae</taxon>
        <taxon>Ophiostomatales</taxon>
        <taxon>Ophiostomataceae</taxon>
        <taxon>Ophiostoma</taxon>
    </lineage>
</organism>
<evidence type="ECO:0000256" key="1">
    <source>
        <dbReference type="ARBA" id="ARBA00004141"/>
    </source>
</evidence>
<sequence length="391" mass="43652">MSLHTYPGGQVTIIAPPSGFVPDFEHPQRQYVEPIYWVSGVLFVFSCLFMGQRVYTNAFLTRKFFIEDVLLLISWLLIILENVLIIRTIADGTMGTHAYEMVLDKFIDFEFNFYPMPIIYPLCIMFAKASLLSFYLRLDPSRIFRYAVYFCLFFVIGSSIGLTFATTFPCKPLKASWNPLIAGECIDRAATYKATAAFGLAADVYIIILPIPTVFGLFMPLRQKIGIIVVFAVGVLTIVTSILRLTVIIAELSDADVSWGAAPTAFWLIVEAYLMVICATLPSLRRFFRHIAPKLIGERSNGSKSTSQQKNSGLMTIGGSNMKYSKFPGSQGHNDEGYGMENIIESRADENVPKEEGRASRDDNSGDGGSQKGILQTHTTTIMYEPRQIPK</sequence>
<feature type="domain" description="Rhodopsin" evidence="8">
    <location>
        <begin position="53"/>
        <end position="289"/>
    </location>
</feature>
<evidence type="ECO:0000256" key="4">
    <source>
        <dbReference type="ARBA" id="ARBA00023136"/>
    </source>
</evidence>
<protein>
    <submittedName>
        <fullName evidence="9">Integral membrane protein</fullName>
    </submittedName>
</protein>
<feature type="transmembrane region" description="Helical" evidence="7">
    <location>
        <begin position="148"/>
        <end position="168"/>
    </location>
</feature>
<dbReference type="AlphaFoldDB" id="S3CPP6"/>
<accession>S3CPP6</accession>
<dbReference type="GO" id="GO:0016020">
    <property type="term" value="C:membrane"/>
    <property type="evidence" value="ECO:0007669"/>
    <property type="project" value="UniProtKB-SubCell"/>
</dbReference>
<feature type="region of interest" description="Disordered" evidence="6">
    <location>
        <begin position="348"/>
        <end position="391"/>
    </location>
</feature>
<feature type="compositionally biased region" description="Basic and acidic residues" evidence="6">
    <location>
        <begin position="348"/>
        <end position="364"/>
    </location>
</feature>
<comment type="similarity">
    <text evidence="5">Belongs to the SAT4 family.</text>
</comment>
<evidence type="ECO:0000256" key="7">
    <source>
        <dbReference type="SAM" id="Phobius"/>
    </source>
</evidence>
<feature type="transmembrane region" description="Helical" evidence="7">
    <location>
        <begin position="225"/>
        <end position="245"/>
    </location>
</feature>
<dbReference type="OMA" id="GWDITIT"/>
<dbReference type="EMBL" id="KE148148">
    <property type="protein sequence ID" value="EPE08543.1"/>
    <property type="molecule type" value="Genomic_DNA"/>
</dbReference>
<feature type="transmembrane region" description="Helical" evidence="7">
    <location>
        <begin position="118"/>
        <end position="136"/>
    </location>
</feature>
<proteinExistence type="inferred from homology"/>
<dbReference type="STRING" id="1262450.S3CPP6"/>
<dbReference type="HOGENOM" id="CLU_028200_12_0_1"/>